<dbReference type="AlphaFoldDB" id="A0A5M8QKR3"/>
<evidence type="ECO:0000256" key="1">
    <source>
        <dbReference type="SAM" id="MobiDB-lite"/>
    </source>
</evidence>
<feature type="region of interest" description="Disordered" evidence="1">
    <location>
        <begin position="1"/>
        <end position="20"/>
    </location>
</feature>
<dbReference type="InterPro" id="IPR021804">
    <property type="entry name" value="DUF3375"/>
</dbReference>
<evidence type="ECO:0000313" key="3">
    <source>
        <dbReference type="Proteomes" id="UP000323221"/>
    </source>
</evidence>
<organism evidence="2 3">
    <name type="scientific">Agrococcus sediminis</name>
    <dbReference type="NCBI Taxonomy" id="2599924"/>
    <lineage>
        <taxon>Bacteria</taxon>
        <taxon>Bacillati</taxon>
        <taxon>Actinomycetota</taxon>
        <taxon>Actinomycetes</taxon>
        <taxon>Micrococcales</taxon>
        <taxon>Microbacteriaceae</taxon>
        <taxon>Agrococcus</taxon>
    </lineage>
</organism>
<dbReference type="OrthoDB" id="138803at2"/>
<keyword evidence="3" id="KW-1185">Reference proteome</keyword>
<proteinExistence type="predicted"/>
<dbReference type="Pfam" id="PF11855">
    <property type="entry name" value="DUF3375"/>
    <property type="match status" value="1"/>
</dbReference>
<name>A0A5M8QKR3_9MICO</name>
<dbReference type="Proteomes" id="UP000323221">
    <property type="component" value="Unassembled WGS sequence"/>
</dbReference>
<gene>
    <name evidence="2" type="ORF">FQ330_05755</name>
</gene>
<protein>
    <submittedName>
        <fullName evidence="2">DUF3375 family protein</fullName>
    </submittedName>
</protein>
<sequence length="510" mass="56425">MSMRGSAWSERPCHPPQPGWSHEARLVTALGAALRLRRLVDTDAAFALLRAEHAPIIVALLSRHLGGQTRRMPAEEFVDLLDADLDALRSHFALPQTGVAYAAAWRSAGWLVRRPAPAARAETVELSSEALRAIRIFEQIEQPRATATESRLMTIRDQVQRLAVETDPDGTRRREALERERAVIDAQIQAIGEGRFEPLDAARAKERVAEILRLAEDVPSDFQRVRARFDQLNHELMASLLDSDESQRSVVEEIFRGVDLIEQTDEGLTFSAFSALVLDTERSEAFEDDIASLLDRDLSHAMTTAERRFLRTFLHTLKLGSHEIHGVLAEFARGLRRYVQSQDFQRDRALQRSIRAALAAAQRAAEHVKPFHASGIELPLTSVELSSLGALAFHDPSEFAVDVHVVAHQPGLADLEQLRALARDTEIDFAELSGVVNDRLRGTAAVTVAALLDEWSATQGVASVVGLMTLAARHGRVSADETESVTWSGADGARRSARVRTHSFTERIPT</sequence>
<dbReference type="EMBL" id="VOIR01000012">
    <property type="protein sequence ID" value="KAA6435253.1"/>
    <property type="molecule type" value="Genomic_DNA"/>
</dbReference>
<evidence type="ECO:0000313" key="2">
    <source>
        <dbReference type="EMBL" id="KAA6435253.1"/>
    </source>
</evidence>
<accession>A0A5M8QKR3</accession>
<reference evidence="2 3" key="1">
    <citation type="submission" date="2019-08" db="EMBL/GenBank/DDBJ databases">
        <title>Agrococcus lahaulensis sp. nov., isolated from a cold desert of the Indian Himalayas.</title>
        <authorList>
            <person name="Qu J.H."/>
        </authorList>
    </citation>
    <scope>NUCLEOTIDE SEQUENCE [LARGE SCALE GENOMIC DNA]</scope>
    <source>
        <strain evidence="2 3">NS18</strain>
    </source>
</reference>
<comment type="caution">
    <text evidence="2">The sequence shown here is derived from an EMBL/GenBank/DDBJ whole genome shotgun (WGS) entry which is preliminary data.</text>
</comment>